<keyword evidence="2" id="KW-1185">Reference proteome</keyword>
<evidence type="ECO:0000313" key="2">
    <source>
        <dbReference type="Proteomes" id="UP000078582"/>
    </source>
</evidence>
<sequence length="103" mass="11692">MVSKLKIGGIIYAVEIVKRLEDESQALWGYTDYPKTKIKISKGINKQKQIQTLIHEIVHAAMHEAGLDEQCNDEKIVNPLGLVLYQVLNDNPELLEQFTDVKS</sequence>
<organism evidence="1 2">
    <name type="scientific">Loigolactobacillus backii</name>
    <dbReference type="NCBI Taxonomy" id="375175"/>
    <lineage>
        <taxon>Bacteria</taxon>
        <taxon>Bacillati</taxon>
        <taxon>Bacillota</taxon>
        <taxon>Bacilli</taxon>
        <taxon>Lactobacillales</taxon>
        <taxon>Lactobacillaceae</taxon>
        <taxon>Loigolactobacillus</taxon>
    </lineage>
</organism>
<name>A0A192H3J5_9LACO</name>
<dbReference type="RefSeq" id="WP_068280145.1">
    <property type="nucleotide sequence ID" value="NZ_CP014873.1"/>
</dbReference>
<dbReference type="Proteomes" id="UP000078582">
    <property type="component" value="Chromosome"/>
</dbReference>
<dbReference type="STRING" id="375175.AYR53_11735"/>
<evidence type="ECO:0000313" key="1">
    <source>
        <dbReference type="EMBL" id="ANK63384.1"/>
    </source>
</evidence>
<gene>
    <name evidence="1" type="ORF">AYR53_11735</name>
</gene>
<dbReference type="GeneID" id="42982932"/>
<proteinExistence type="predicted"/>
<evidence type="ECO:0008006" key="3">
    <source>
        <dbReference type="Google" id="ProtNLM"/>
    </source>
</evidence>
<accession>A0A192H3J5</accession>
<dbReference type="EMBL" id="CP014873">
    <property type="protein sequence ID" value="ANK63384.1"/>
    <property type="molecule type" value="Genomic_DNA"/>
</dbReference>
<protein>
    <recommendedName>
        <fullName evidence="3">IrrE N-terminal-like domain-containing protein</fullName>
    </recommendedName>
</protein>
<dbReference type="AlphaFoldDB" id="A0A192H3J5"/>
<dbReference type="OrthoDB" id="2140771at2"/>
<reference evidence="1 2" key="1">
    <citation type="submission" date="2016-03" db="EMBL/GenBank/DDBJ databases">
        <title>Pediococcus and Lactobacillus from brewery environment - whole genome sequencing and assembly.</title>
        <authorList>
            <person name="Behr J."/>
            <person name="Geissler A.J."/>
            <person name="Vogel R.F."/>
        </authorList>
    </citation>
    <scope>NUCLEOTIDE SEQUENCE [LARGE SCALE GENOMIC DNA]</scope>
    <source>
        <strain evidence="1 2">TMW 1.1989</strain>
    </source>
</reference>